<comment type="caution">
    <text evidence="1">The sequence shown here is derived from an EMBL/GenBank/DDBJ whole genome shotgun (WGS) entry which is preliminary data.</text>
</comment>
<name>A0ABT7JJG4_9DEIO</name>
<dbReference type="Proteomes" id="UP001302059">
    <property type="component" value="Unassembled WGS sequence"/>
</dbReference>
<dbReference type="RefSeq" id="WP_285523690.1">
    <property type="nucleotide sequence ID" value="NZ_JASNGB010000093.1"/>
</dbReference>
<accession>A0ABT7JJG4</accession>
<reference evidence="1 2" key="1">
    <citation type="submission" date="2023-05" db="EMBL/GenBank/DDBJ databases">
        <authorList>
            <person name="Gao F."/>
        </authorList>
    </citation>
    <scope>NUCLEOTIDE SEQUENCE [LARGE SCALE GENOMIC DNA]</scope>
    <source>
        <strain evidence="1 2">MIMF12</strain>
    </source>
</reference>
<keyword evidence="2" id="KW-1185">Reference proteome</keyword>
<proteinExistence type="predicted"/>
<protein>
    <submittedName>
        <fullName evidence="1">Uncharacterized protein</fullName>
    </submittedName>
</protein>
<evidence type="ECO:0000313" key="2">
    <source>
        <dbReference type="Proteomes" id="UP001302059"/>
    </source>
</evidence>
<evidence type="ECO:0000313" key="1">
    <source>
        <dbReference type="EMBL" id="MDL2344598.1"/>
    </source>
</evidence>
<dbReference type="EMBL" id="JASNGB010000093">
    <property type="protein sequence ID" value="MDL2344598.1"/>
    <property type="molecule type" value="Genomic_DNA"/>
</dbReference>
<gene>
    <name evidence="1" type="ORF">QOL99_10580</name>
</gene>
<sequence length="70" mass="8289">MQMDYRLRDMAFRQQYHDEHGLFSQCLYDSALPYDRPLRFPSLSGLMARVESRLRKGVRSLWTPAQPARA</sequence>
<organism evidence="1 2">
    <name type="scientific">Deinococcus rhizophilus</name>
    <dbReference type="NCBI Taxonomy" id="3049544"/>
    <lineage>
        <taxon>Bacteria</taxon>
        <taxon>Thermotogati</taxon>
        <taxon>Deinococcota</taxon>
        <taxon>Deinococci</taxon>
        <taxon>Deinococcales</taxon>
        <taxon>Deinococcaceae</taxon>
        <taxon>Deinococcus</taxon>
    </lineage>
</organism>